<dbReference type="Pfam" id="PF01614">
    <property type="entry name" value="IclR_C"/>
    <property type="match status" value="1"/>
</dbReference>
<dbReference type="SUPFAM" id="SSF55781">
    <property type="entry name" value="GAF domain-like"/>
    <property type="match status" value="1"/>
</dbReference>
<dbReference type="SUPFAM" id="SSF63829">
    <property type="entry name" value="Calcium-dependent phosphotriesterase"/>
    <property type="match status" value="1"/>
</dbReference>
<dbReference type="InterPro" id="IPR011042">
    <property type="entry name" value="6-blade_b-propeller_TolB-like"/>
</dbReference>
<dbReference type="SUPFAM" id="SSF46785">
    <property type="entry name" value="Winged helix' DNA-binding domain"/>
    <property type="match status" value="1"/>
</dbReference>
<dbReference type="EMBL" id="JAQQFN010000007">
    <property type="protein sequence ID" value="MFL9883609.1"/>
    <property type="molecule type" value="Genomic_DNA"/>
</dbReference>
<keyword evidence="3" id="KW-0804">Transcription</keyword>
<dbReference type="Pfam" id="PF08450">
    <property type="entry name" value="SGL"/>
    <property type="match status" value="1"/>
</dbReference>
<keyword evidence="7" id="KW-1185">Reference proteome</keyword>
<dbReference type="InterPro" id="IPR005511">
    <property type="entry name" value="SMP-30"/>
</dbReference>
<dbReference type="InterPro" id="IPR005471">
    <property type="entry name" value="Tscrpt_reg_IclR_N"/>
</dbReference>
<comment type="caution">
    <text evidence="6">The sequence shown here is derived from an EMBL/GenBank/DDBJ whole genome shotgun (WGS) entry which is preliminary data.</text>
</comment>
<dbReference type="PROSITE" id="PS51077">
    <property type="entry name" value="HTH_ICLR"/>
    <property type="match status" value="1"/>
</dbReference>
<accession>A0ABW8ZKC1</accession>
<reference evidence="6 7" key="1">
    <citation type="journal article" date="2024" name="Chem. Sci.">
        <title>Discovery of megapolipeptins by genome mining of a Burkholderiales bacteria collection.</title>
        <authorList>
            <person name="Paulo B.S."/>
            <person name="Recchia M.J.J."/>
            <person name="Lee S."/>
            <person name="Fergusson C.H."/>
            <person name="Romanowski S.B."/>
            <person name="Hernandez A."/>
            <person name="Krull N."/>
            <person name="Liu D.Y."/>
            <person name="Cavanagh H."/>
            <person name="Bos A."/>
            <person name="Gray C.A."/>
            <person name="Murphy B.T."/>
            <person name="Linington R.G."/>
            <person name="Eustaquio A.S."/>
        </authorList>
    </citation>
    <scope>NUCLEOTIDE SEQUENCE [LARGE SCALE GENOMIC DNA]</scope>
    <source>
        <strain evidence="6 7">RL16-012-BIC-B</strain>
    </source>
</reference>
<dbReference type="InterPro" id="IPR013658">
    <property type="entry name" value="SGL"/>
</dbReference>
<evidence type="ECO:0000259" key="5">
    <source>
        <dbReference type="PROSITE" id="PS51078"/>
    </source>
</evidence>
<evidence type="ECO:0000256" key="3">
    <source>
        <dbReference type="ARBA" id="ARBA00023163"/>
    </source>
</evidence>
<organism evidence="6 7">
    <name type="scientific">Paraburkholderia agricolaris</name>
    <dbReference type="NCBI Taxonomy" id="2152888"/>
    <lineage>
        <taxon>Bacteria</taxon>
        <taxon>Pseudomonadati</taxon>
        <taxon>Pseudomonadota</taxon>
        <taxon>Betaproteobacteria</taxon>
        <taxon>Burkholderiales</taxon>
        <taxon>Burkholderiaceae</taxon>
        <taxon>Paraburkholderia</taxon>
    </lineage>
</organism>
<evidence type="ECO:0000313" key="7">
    <source>
        <dbReference type="Proteomes" id="UP001629249"/>
    </source>
</evidence>
<dbReference type="SMART" id="SM00346">
    <property type="entry name" value="HTH_ICLR"/>
    <property type="match status" value="1"/>
</dbReference>
<sequence>MNETSAGKIEPTGRFVPLTVEPDKIGAPFLSSICLWIPVQAPSTVPSNGSAIKNMSDDVRTVTASAGLGVLEKAMGLLNIVSAKRLPMTFTDLLRASSLPKATLHRILGTLVQEGLLRHDTYNKTFQLGFRLLELAHEVWSDFDLRLAAQDTLMRLRDSLGECVQLSVMNGSQIVVVASEEAGRDANRVSSVGMRLPAHASAAGKAILANLDPVLQSTLLDSLDLQPFTSRTLCSIPALRGDLNLARARGYALNDRELDDETVSVAAPIFDYEGRPIGAVSVTGDFTRLDLSRAHSLSTTLISAARSISHTAAGEAMSISPNAKPQTAVTVDVRCVSQSRALLGEGPMWSPRDNALYWVDILTPSVHIFHASDATSFEIKLGAMASVAIPKATGGLLVATPGGIMTLDPESKRQTLLCHPEAERPGNRYNDGKCDRRGRLWVASMDMATASNRGSLFRVDPDGAWKKMDSGFTVPNGIGWSPDDTRMYFTDTFRKTIYEYDFDLMSGTIANRRELITFDAADGRPDGLTVDDAGCIWVAMWDAWHIARFAPDGREMQRIRMPVPRPTSCCFGGSSLETLYVTSASVRLSEEALASAPLSGSLFAMEIPGVRGLPEATFAG</sequence>
<dbReference type="PANTHER" id="PTHR10907:SF47">
    <property type="entry name" value="REGUCALCIN"/>
    <property type="match status" value="1"/>
</dbReference>
<dbReference type="InterPro" id="IPR036388">
    <property type="entry name" value="WH-like_DNA-bd_sf"/>
</dbReference>
<protein>
    <submittedName>
        <fullName evidence="6">SMP-30/gluconolactonase/LRE family protein</fullName>
    </submittedName>
</protein>
<gene>
    <name evidence="6" type="ORF">PQR66_11270</name>
</gene>
<dbReference type="InterPro" id="IPR029016">
    <property type="entry name" value="GAF-like_dom_sf"/>
</dbReference>
<dbReference type="Gene3D" id="1.10.10.10">
    <property type="entry name" value="Winged helix-like DNA-binding domain superfamily/Winged helix DNA-binding domain"/>
    <property type="match status" value="1"/>
</dbReference>
<comment type="similarity">
    <text evidence="1">Belongs to the SMP-30/CGR1 family.</text>
</comment>
<keyword evidence="2" id="KW-0805">Transcription regulation</keyword>
<dbReference type="InterPro" id="IPR036390">
    <property type="entry name" value="WH_DNA-bd_sf"/>
</dbReference>
<name>A0ABW8ZKC1_9BURK</name>
<dbReference type="RefSeq" id="WP_408332375.1">
    <property type="nucleotide sequence ID" value="NZ_JAQQFH010000028.1"/>
</dbReference>
<evidence type="ECO:0000256" key="2">
    <source>
        <dbReference type="ARBA" id="ARBA00023015"/>
    </source>
</evidence>
<dbReference type="Proteomes" id="UP001629249">
    <property type="component" value="Unassembled WGS sequence"/>
</dbReference>
<dbReference type="Gene3D" id="2.120.10.30">
    <property type="entry name" value="TolB, C-terminal domain"/>
    <property type="match status" value="1"/>
</dbReference>
<dbReference type="Pfam" id="PF09339">
    <property type="entry name" value="HTH_IclR"/>
    <property type="match status" value="1"/>
</dbReference>
<dbReference type="PRINTS" id="PR01790">
    <property type="entry name" value="SMP30FAMILY"/>
</dbReference>
<evidence type="ECO:0000313" key="6">
    <source>
        <dbReference type="EMBL" id="MFL9883609.1"/>
    </source>
</evidence>
<proteinExistence type="inferred from homology"/>
<dbReference type="InterPro" id="IPR014757">
    <property type="entry name" value="Tscrpt_reg_IclR_C"/>
</dbReference>
<dbReference type="PROSITE" id="PS51078">
    <property type="entry name" value="ICLR_ED"/>
    <property type="match status" value="1"/>
</dbReference>
<evidence type="ECO:0000256" key="1">
    <source>
        <dbReference type="ARBA" id="ARBA00008853"/>
    </source>
</evidence>
<dbReference type="PANTHER" id="PTHR10907">
    <property type="entry name" value="REGUCALCIN"/>
    <property type="match status" value="1"/>
</dbReference>
<feature type="domain" description="IclR-ED" evidence="5">
    <location>
        <begin position="131"/>
        <end position="314"/>
    </location>
</feature>
<feature type="domain" description="HTH iclR-type" evidence="4">
    <location>
        <begin position="68"/>
        <end position="130"/>
    </location>
</feature>
<dbReference type="Gene3D" id="3.30.450.40">
    <property type="match status" value="1"/>
</dbReference>
<evidence type="ECO:0000259" key="4">
    <source>
        <dbReference type="PROSITE" id="PS51077"/>
    </source>
</evidence>